<dbReference type="InterPro" id="IPR001810">
    <property type="entry name" value="F-box_dom"/>
</dbReference>
<evidence type="ECO:0000256" key="4">
    <source>
        <dbReference type="SAM" id="MobiDB-lite"/>
    </source>
</evidence>
<accession>A0A8J5X6D9</accession>
<proteinExistence type="predicted"/>
<dbReference type="SUPFAM" id="SSF48452">
    <property type="entry name" value="TPR-like"/>
    <property type="match status" value="1"/>
</dbReference>
<name>A0A8J5X6D9_DIALT</name>
<evidence type="ECO:0000313" key="6">
    <source>
        <dbReference type="EMBL" id="KAG8462071.1"/>
    </source>
</evidence>
<dbReference type="Gene3D" id="1.20.1280.50">
    <property type="match status" value="1"/>
</dbReference>
<reference evidence="6" key="1">
    <citation type="submission" date="2021-05" db="EMBL/GenBank/DDBJ databases">
        <title>The genome of the haptophyte Pavlova lutheri (Diacronema luteri, Pavlovales) - a model for lipid biosynthesis in eukaryotic algae.</title>
        <authorList>
            <person name="Hulatt C.J."/>
            <person name="Posewitz M.C."/>
        </authorList>
    </citation>
    <scope>NUCLEOTIDE SEQUENCE</scope>
    <source>
        <strain evidence="6">NIVA-4/92</strain>
    </source>
</reference>
<dbReference type="AlphaFoldDB" id="A0A8J5X6D9"/>
<keyword evidence="1 3" id="KW-0853">WD repeat</keyword>
<comment type="caution">
    <text evidence="6">The sequence shown here is derived from an EMBL/GenBank/DDBJ whole genome shotgun (WGS) entry which is preliminary data.</text>
</comment>
<evidence type="ECO:0000259" key="5">
    <source>
        <dbReference type="Pfam" id="PF12937"/>
    </source>
</evidence>
<dbReference type="EMBL" id="JAGTXO010000022">
    <property type="protein sequence ID" value="KAG8462071.1"/>
    <property type="molecule type" value="Genomic_DNA"/>
</dbReference>
<feature type="region of interest" description="Disordered" evidence="4">
    <location>
        <begin position="189"/>
        <end position="228"/>
    </location>
</feature>
<evidence type="ECO:0000256" key="1">
    <source>
        <dbReference type="ARBA" id="ARBA00022574"/>
    </source>
</evidence>
<dbReference type="Proteomes" id="UP000751190">
    <property type="component" value="Unassembled WGS sequence"/>
</dbReference>
<feature type="repeat" description="WD" evidence="3">
    <location>
        <begin position="390"/>
        <end position="421"/>
    </location>
</feature>
<dbReference type="InterPro" id="IPR036047">
    <property type="entry name" value="F-box-like_dom_sf"/>
</dbReference>
<keyword evidence="2" id="KW-0677">Repeat</keyword>
<dbReference type="InterPro" id="IPR015943">
    <property type="entry name" value="WD40/YVTN_repeat-like_dom_sf"/>
</dbReference>
<feature type="repeat" description="WD" evidence="3">
    <location>
        <begin position="577"/>
        <end position="609"/>
    </location>
</feature>
<dbReference type="SMART" id="SM00028">
    <property type="entry name" value="TPR"/>
    <property type="match status" value="2"/>
</dbReference>
<dbReference type="InterPro" id="IPR036322">
    <property type="entry name" value="WD40_repeat_dom_sf"/>
</dbReference>
<sequence>MAEAEASPALDFPTLSKAKAWLTQQGIDVSDCFERSELFARYAEVKGRIHALREQRLRAKANRAVQRKSYALAVRLYTDALGVPACRALRAVLHANRSTAYSNLGLCRAALDDGERAVELDPSYVKGYFRLGSAELALGLIDRAERTFGRGAAVVEEQGAAQPLALAEAFAAKREECRAARAAREARRVSRDPAFPGPLSEARVPSAAPAAAPPAAASPVAPPAADAAPPPGLGAKLVDHPDLLLEIFAHLATSDVCAAARACVAFARAAASQLTWRARCEHDFGEDVAALFGGDCGSGAAASRSRCDLATPGGEVPTATLASRDWRVFYRERAERERAWASAARPRVSGLAGHRGPVYGVCMRGDILASSSEDGRVLIWELATHAVLHEARHGNGILGVWLSPDCRRLASGGFDSALKLWALPALDGTCVADGSPGASPRVMRNCLGHTGPIVSCLGTVADEHVLSTAFDGTLRCWSWAGVPVRTYEEAHVGHACGLAQDEATGTVYTGGDDGHLSAWDLRVGGRVASSSATHTIDGAVWSVAVSGNLLAAGATTGALTLWDLRRGLGSEPIEAIANAHSDAVAGVQIVDGGATVLTSSFDSTVRLWDSPLRRPARDGGGIRAHLRATIAVPPMARCTRIASDDTRIVVGTIQMEMAVGQHIAVIDLL</sequence>
<dbReference type="Gene3D" id="2.130.10.10">
    <property type="entry name" value="YVTN repeat-like/Quinoprotein amine dehydrogenase"/>
    <property type="match status" value="2"/>
</dbReference>
<keyword evidence="7" id="KW-1185">Reference proteome</keyword>
<dbReference type="Gene3D" id="1.25.40.10">
    <property type="entry name" value="Tetratricopeptide repeat domain"/>
    <property type="match status" value="1"/>
</dbReference>
<organism evidence="6 7">
    <name type="scientific">Diacronema lutheri</name>
    <name type="common">Unicellular marine alga</name>
    <name type="synonym">Monochrysis lutheri</name>
    <dbReference type="NCBI Taxonomy" id="2081491"/>
    <lineage>
        <taxon>Eukaryota</taxon>
        <taxon>Haptista</taxon>
        <taxon>Haptophyta</taxon>
        <taxon>Pavlovophyceae</taxon>
        <taxon>Pavlovales</taxon>
        <taxon>Pavlovaceae</taxon>
        <taxon>Diacronema</taxon>
    </lineage>
</organism>
<feature type="compositionally biased region" description="Low complexity" evidence="4">
    <location>
        <begin position="204"/>
        <end position="227"/>
    </location>
</feature>
<dbReference type="SMART" id="SM00320">
    <property type="entry name" value="WD40"/>
    <property type="match status" value="6"/>
</dbReference>
<dbReference type="PROSITE" id="PS50294">
    <property type="entry name" value="WD_REPEATS_REGION"/>
    <property type="match status" value="2"/>
</dbReference>
<dbReference type="SUPFAM" id="SSF50978">
    <property type="entry name" value="WD40 repeat-like"/>
    <property type="match status" value="1"/>
</dbReference>
<dbReference type="InterPro" id="IPR001680">
    <property type="entry name" value="WD40_rpt"/>
</dbReference>
<feature type="domain" description="F-box" evidence="5">
    <location>
        <begin position="241"/>
        <end position="281"/>
    </location>
</feature>
<evidence type="ECO:0000256" key="3">
    <source>
        <dbReference type="PROSITE-ProRule" id="PRU00221"/>
    </source>
</evidence>
<dbReference type="Pfam" id="PF12937">
    <property type="entry name" value="F-box-like"/>
    <property type="match status" value="1"/>
</dbReference>
<feature type="repeat" description="WD" evidence="3">
    <location>
        <begin position="351"/>
        <end position="390"/>
    </location>
</feature>
<gene>
    <name evidence="6" type="ORF">KFE25_011521</name>
</gene>
<protein>
    <recommendedName>
        <fullName evidence="5">F-box domain-containing protein</fullName>
    </recommendedName>
</protein>
<dbReference type="PROSITE" id="PS00678">
    <property type="entry name" value="WD_REPEATS_1"/>
    <property type="match status" value="1"/>
</dbReference>
<evidence type="ECO:0000256" key="2">
    <source>
        <dbReference type="ARBA" id="ARBA00022737"/>
    </source>
</evidence>
<dbReference type="PANTHER" id="PTHR19848:SF8">
    <property type="entry name" value="F-BOX AND WD REPEAT DOMAIN CONTAINING 7"/>
    <property type="match status" value="1"/>
</dbReference>
<dbReference type="PANTHER" id="PTHR19848">
    <property type="entry name" value="WD40 REPEAT PROTEIN"/>
    <property type="match status" value="1"/>
</dbReference>
<dbReference type="OrthoDB" id="2335338at2759"/>
<dbReference type="InterPro" id="IPR020472">
    <property type="entry name" value="WD40_PAC1"/>
</dbReference>
<dbReference type="InterPro" id="IPR019734">
    <property type="entry name" value="TPR_rpt"/>
</dbReference>
<dbReference type="PROSITE" id="PS50082">
    <property type="entry name" value="WD_REPEATS_2"/>
    <property type="match status" value="3"/>
</dbReference>
<dbReference type="Pfam" id="PF00400">
    <property type="entry name" value="WD40"/>
    <property type="match status" value="4"/>
</dbReference>
<evidence type="ECO:0000313" key="7">
    <source>
        <dbReference type="Proteomes" id="UP000751190"/>
    </source>
</evidence>
<dbReference type="PRINTS" id="PR00320">
    <property type="entry name" value="GPROTEINBRPT"/>
</dbReference>
<dbReference type="SUPFAM" id="SSF81383">
    <property type="entry name" value="F-box domain"/>
    <property type="match status" value="1"/>
</dbReference>
<dbReference type="InterPro" id="IPR019775">
    <property type="entry name" value="WD40_repeat_CS"/>
</dbReference>
<dbReference type="InterPro" id="IPR011990">
    <property type="entry name" value="TPR-like_helical_dom_sf"/>
</dbReference>